<feature type="compositionally biased region" description="Polar residues" evidence="1">
    <location>
        <begin position="15"/>
        <end position="26"/>
    </location>
</feature>
<reference evidence="2 3" key="1">
    <citation type="submission" date="2016-03" db="EMBL/GenBank/DDBJ databases">
        <authorList>
            <person name="Ploux O."/>
        </authorList>
    </citation>
    <scope>NUCLEOTIDE SEQUENCE [LARGE SCALE GENOMIC DNA]</scope>
    <source>
        <strain evidence="2 3">UAMH 11012</strain>
    </source>
</reference>
<proteinExistence type="predicted"/>
<dbReference type="InterPro" id="IPR011333">
    <property type="entry name" value="SKP1/BTB/POZ_sf"/>
</dbReference>
<feature type="region of interest" description="Disordered" evidence="1">
    <location>
        <begin position="1"/>
        <end position="40"/>
    </location>
</feature>
<dbReference type="Gene3D" id="3.30.710.10">
    <property type="entry name" value="Potassium Channel Kv1.1, Chain A"/>
    <property type="match status" value="1"/>
</dbReference>
<evidence type="ECO:0000313" key="3">
    <source>
        <dbReference type="Proteomes" id="UP000184330"/>
    </source>
</evidence>
<evidence type="ECO:0000256" key="1">
    <source>
        <dbReference type="SAM" id="MobiDB-lite"/>
    </source>
</evidence>
<sequence>MSDSTPKVNPASDAENLNSPQVSSSEVDTEHVAKKQKRSLPTFSNPASMVKLLVGKGKKSAEFILHKEVACKHSPVLKKLPHVEKDTARLLLQYLYTNELVVKGLGEGQLREEACDKETYGLVKLWLLAEELQIPRLQNKALEVVDEISAKTKYITTGSIPTIYNKTKEGSFLRRYMVSACYYSLEGQMYKNFKEHFPSEMLLDLAVFVSVDSQHSREGGEWDLSDFFVAVEGE</sequence>
<keyword evidence="3" id="KW-1185">Reference proteome</keyword>
<organism evidence="2 3">
    <name type="scientific">Phialocephala subalpina</name>
    <dbReference type="NCBI Taxonomy" id="576137"/>
    <lineage>
        <taxon>Eukaryota</taxon>
        <taxon>Fungi</taxon>
        <taxon>Dikarya</taxon>
        <taxon>Ascomycota</taxon>
        <taxon>Pezizomycotina</taxon>
        <taxon>Leotiomycetes</taxon>
        <taxon>Helotiales</taxon>
        <taxon>Mollisiaceae</taxon>
        <taxon>Phialocephala</taxon>
        <taxon>Phialocephala fortinii species complex</taxon>
    </lineage>
</organism>
<evidence type="ECO:0008006" key="4">
    <source>
        <dbReference type="Google" id="ProtNLM"/>
    </source>
</evidence>
<evidence type="ECO:0000313" key="2">
    <source>
        <dbReference type="EMBL" id="CZR51136.1"/>
    </source>
</evidence>
<dbReference type="Proteomes" id="UP000184330">
    <property type="component" value="Unassembled WGS sequence"/>
</dbReference>
<dbReference type="EMBL" id="FJOG01000001">
    <property type="protein sequence ID" value="CZR51136.1"/>
    <property type="molecule type" value="Genomic_DNA"/>
</dbReference>
<dbReference type="OrthoDB" id="1022638at2759"/>
<name>A0A1L7WEE0_9HELO</name>
<gene>
    <name evidence="2" type="ORF">PAC_01011</name>
</gene>
<accession>A0A1L7WEE0</accession>
<protein>
    <recommendedName>
        <fullName evidence="4">BTB domain-containing protein</fullName>
    </recommendedName>
</protein>
<dbReference type="AlphaFoldDB" id="A0A1L7WEE0"/>
<dbReference type="SUPFAM" id="SSF54695">
    <property type="entry name" value="POZ domain"/>
    <property type="match status" value="1"/>
</dbReference>